<keyword evidence="2" id="KW-0732">Signal</keyword>
<feature type="region of interest" description="Disordered" evidence="1">
    <location>
        <begin position="320"/>
        <end position="358"/>
    </location>
</feature>
<evidence type="ECO:0000313" key="4">
    <source>
        <dbReference type="Proteomes" id="UP000675781"/>
    </source>
</evidence>
<feature type="compositionally biased region" description="Low complexity" evidence="1">
    <location>
        <begin position="344"/>
        <end position="358"/>
    </location>
</feature>
<feature type="chain" id="PRO_5037278814" description="Secreted protein" evidence="2">
    <location>
        <begin position="33"/>
        <end position="358"/>
    </location>
</feature>
<reference evidence="3" key="1">
    <citation type="submission" date="2021-04" db="EMBL/GenBank/DDBJ databases">
        <title>Genome based classification of Actinospica acidithermotolerans sp. nov., an actinobacterium isolated from an Indonesian hot spring.</title>
        <authorList>
            <person name="Kusuma A.B."/>
            <person name="Putra K.E."/>
            <person name="Nafisah S."/>
            <person name="Loh J."/>
            <person name="Nouioui I."/>
            <person name="Goodfellow M."/>
        </authorList>
    </citation>
    <scope>NUCLEOTIDE SEQUENCE</scope>
    <source>
        <strain evidence="3">CSCA 57</strain>
    </source>
</reference>
<proteinExistence type="predicted"/>
<name>A0A941ESX0_9ACTN</name>
<evidence type="ECO:0000313" key="3">
    <source>
        <dbReference type="EMBL" id="MBR7833254.1"/>
    </source>
</evidence>
<gene>
    <name evidence="3" type="ORF">KDL01_08255</name>
</gene>
<organism evidence="3 4">
    <name type="scientific">Actinospica durhamensis</name>
    <dbReference type="NCBI Taxonomy" id="1508375"/>
    <lineage>
        <taxon>Bacteria</taxon>
        <taxon>Bacillati</taxon>
        <taxon>Actinomycetota</taxon>
        <taxon>Actinomycetes</taxon>
        <taxon>Catenulisporales</taxon>
        <taxon>Actinospicaceae</taxon>
        <taxon>Actinospica</taxon>
    </lineage>
</organism>
<dbReference type="EMBL" id="JAGSOG010000025">
    <property type="protein sequence ID" value="MBR7833254.1"/>
    <property type="molecule type" value="Genomic_DNA"/>
</dbReference>
<protein>
    <recommendedName>
        <fullName evidence="5">Secreted protein</fullName>
    </recommendedName>
</protein>
<accession>A0A941ESX0</accession>
<keyword evidence="4" id="KW-1185">Reference proteome</keyword>
<feature type="compositionally biased region" description="Polar residues" evidence="1">
    <location>
        <begin position="320"/>
        <end position="343"/>
    </location>
</feature>
<evidence type="ECO:0008006" key="5">
    <source>
        <dbReference type="Google" id="ProtNLM"/>
    </source>
</evidence>
<dbReference type="Proteomes" id="UP000675781">
    <property type="component" value="Unassembled WGS sequence"/>
</dbReference>
<feature type="signal peptide" evidence="2">
    <location>
        <begin position="1"/>
        <end position="32"/>
    </location>
</feature>
<dbReference type="RefSeq" id="WP_212527777.1">
    <property type="nucleotide sequence ID" value="NZ_JAGSOG010000025.1"/>
</dbReference>
<comment type="caution">
    <text evidence="3">The sequence shown here is derived from an EMBL/GenBank/DDBJ whole genome shotgun (WGS) entry which is preliminary data.</text>
</comment>
<evidence type="ECO:0000256" key="1">
    <source>
        <dbReference type="SAM" id="MobiDB-lite"/>
    </source>
</evidence>
<evidence type="ECO:0000256" key="2">
    <source>
        <dbReference type="SAM" id="SignalP"/>
    </source>
</evidence>
<dbReference type="AlphaFoldDB" id="A0A941ESX0"/>
<sequence>MYAYILRRLTLAVAVAGMALSPALLSAAPAQAATANPGAVTAATAQWQKSIAHTTEQGAGCYQASYPSLSWHAVACVAAPEIPFAPAASHAAAAHAAPQTVGDGTDYSAVVSGLITKATGTFTNVSSGITEKGAVDGSGSQVSNSFSLQLNSQFFTGSPACSGASSPSSCQAWQQFVYTFNGGSTGEIFMQYWLIDYNASCPSGWYSYSPDCYTNSSATEVSAVTAKQLATVNLTGTAASGGNDAVSLSIGSGTAVTVTNKDTKIDLATNWNTAEWGVYGDGGGSAANFGSGSTIEAQTSLTDTASGAPSCVEEGFTGETNNLKLTSTPALGTESSPTMATEQTNGTSGTASCATAAG</sequence>